<sequence length="888" mass="96535">MTTFEMRTFLVPDSDDEETGSFKDYRGTGVPPPSLGALGDTYIDIEGSMLYGYCANGWTQWPGPAHRSAAPVHPSHDSLFLWCNASEKQPSWMQRSKMKRSKGLSASELISQIVTSEAPRNLKRKADAVPEEADSREKRPNITPAPSPVPEPSPPATESGALAWRRCDPPPKSSLVVGTPDLVPPDLVPLHMFPTKLLSPPAFTSVSQPKPPFRGIPSMQSAPVMLNFLYATTHREPQHFVGVQSPAVNHALDHPAANITPEKVDAVLQTRLSQVPIRNYQSEGISTPNSGTNTADSTEVSIQHPLLIQSPSAAVPAHPSPAVPAHPSPILPQPSPQLNSLPRHNEIEALNQKLSKLISHYRVTKQERDTLRQERDMLQHERDALQEQGGRTTSQVQELFAASKLLYAKSEAQKKSIHEMQNTIQRLQADNENLRKQGALATPEASTRSSELPPRKAVVVPITYSQSKNPNVSVKLEPLNNLHIGPGNKQQREVIDLTLSDDEEDTVGTASLLGNTVSTTQVARKEMIGSTKSPHMPPSSPAKVPGPSDPLGRPAASVSSLPPPAQQQKWVEPSPSKPGHFLIAETEFSDTQLIELVRQRGPSSQSALNRAHAGALPTKLTENTWGQILLHLELLAKGRHQNFQVPRLRWSDTCAALEHYYLWHIVGSRSAAHTPPVAQTTPRSPTAESPTDADAVQHMLVDAGAGSALSEVSRVTVATFPSPARAAPLVANAQTPSETNVGANMVTVDSVPPNATPGQTPSRNGHAIAGDHESGDNMQQNQLDGDVGDSNHGGEMEEVKDDTPEIRPRRLTQTHLEILWTNYEGVFFCDACGANGVTYEVGTHPNAEEEMLEHSEGQHADVCDIITTKTAGMNDEEIQDWLKEIENE</sequence>
<evidence type="ECO:0000313" key="3">
    <source>
        <dbReference type="EMBL" id="KAJ7775504.1"/>
    </source>
</evidence>
<feature type="compositionally biased region" description="Basic and acidic residues" evidence="2">
    <location>
        <begin position="792"/>
        <end position="803"/>
    </location>
</feature>
<feature type="compositionally biased region" description="Pro residues" evidence="2">
    <location>
        <begin position="143"/>
        <end position="155"/>
    </location>
</feature>
<keyword evidence="1" id="KW-0175">Coiled coil</keyword>
<feature type="region of interest" description="Disordered" evidence="2">
    <location>
        <begin position="750"/>
        <end position="803"/>
    </location>
</feature>
<feature type="compositionally biased region" description="Pro residues" evidence="2">
    <location>
        <begin position="318"/>
        <end position="335"/>
    </location>
</feature>
<dbReference type="Proteomes" id="UP001215598">
    <property type="component" value="Unassembled WGS sequence"/>
</dbReference>
<organism evidence="3 4">
    <name type="scientific">Mycena metata</name>
    <dbReference type="NCBI Taxonomy" id="1033252"/>
    <lineage>
        <taxon>Eukaryota</taxon>
        <taxon>Fungi</taxon>
        <taxon>Dikarya</taxon>
        <taxon>Basidiomycota</taxon>
        <taxon>Agaricomycotina</taxon>
        <taxon>Agaricomycetes</taxon>
        <taxon>Agaricomycetidae</taxon>
        <taxon>Agaricales</taxon>
        <taxon>Marasmiineae</taxon>
        <taxon>Mycenaceae</taxon>
        <taxon>Mycena</taxon>
    </lineage>
</organism>
<comment type="caution">
    <text evidence="3">The sequence shown here is derived from an EMBL/GenBank/DDBJ whole genome shotgun (WGS) entry which is preliminary data.</text>
</comment>
<gene>
    <name evidence="3" type="ORF">B0H16DRAFT_1507641</name>
</gene>
<feature type="region of interest" description="Disordered" evidence="2">
    <location>
        <begin position="528"/>
        <end position="575"/>
    </location>
</feature>
<evidence type="ECO:0000313" key="4">
    <source>
        <dbReference type="Proteomes" id="UP001215598"/>
    </source>
</evidence>
<feature type="region of interest" description="Disordered" evidence="2">
    <location>
        <begin position="312"/>
        <end position="341"/>
    </location>
</feature>
<feature type="region of interest" description="Disordered" evidence="2">
    <location>
        <begin position="673"/>
        <end position="692"/>
    </location>
</feature>
<evidence type="ECO:0000256" key="2">
    <source>
        <dbReference type="SAM" id="MobiDB-lite"/>
    </source>
</evidence>
<reference evidence="3" key="1">
    <citation type="submission" date="2023-03" db="EMBL/GenBank/DDBJ databases">
        <title>Massive genome expansion in bonnet fungi (Mycena s.s.) driven by repeated elements and novel gene families across ecological guilds.</title>
        <authorList>
            <consortium name="Lawrence Berkeley National Laboratory"/>
            <person name="Harder C.B."/>
            <person name="Miyauchi S."/>
            <person name="Viragh M."/>
            <person name="Kuo A."/>
            <person name="Thoen E."/>
            <person name="Andreopoulos B."/>
            <person name="Lu D."/>
            <person name="Skrede I."/>
            <person name="Drula E."/>
            <person name="Henrissat B."/>
            <person name="Morin E."/>
            <person name="Kohler A."/>
            <person name="Barry K."/>
            <person name="LaButti K."/>
            <person name="Morin E."/>
            <person name="Salamov A."/>
            <person name="Lipzen A."/>
            <person name="Mereny Z."/>
            <person name="Hegedus B."/>
            <person name="Baldrian P."/>
            <person name="Stursova M."/>
            <person name="Weitz H."/>
            <person name="Taylor A."/>
            <person name="Grigoriev I.V."/>
            <person name="Nagy L.G."/>
            <person name="Martin F."/>
            <person name="Kauserud H."/>
        </authorList>
    </citation>
    <scope>NUCLEOTIDE SEQUENCE</scope>
    <source>
        <strain evidence="3">CBHHK182m</strain>
    </source>
</reference>
<dbReference type="EMBL" id="JARKIB010000010">
    <property type="protein sequence ID" value="KAJ7775504.1"/>
    <property type="molecule type" value="Genomic_DNA"/>
</dbReference>
<feature type="region of interest" description="Disordered" evidence="2">
    <location>
        <begin position="118"/>
        <end position="167"/>
    </location>
</feature>
<dbReference type="AlphaFoldDB" id="A0AAD7K036"/>
<protein>
    <submittedName>
        <fullName evidence="3">Uncharacterized protein</fullName>
    </submittedName>
</protein>
<feature type="compositionally biased region" description="Polar residues" evidence="2">
    <location>
        <begin position="677"/>
        <end position="689"/>
    </location>
</feature>
<feature type="compositionally biased region" description="Basic and acidic residues" evidence="2">
    <location>
        <begin position="124"/>
        <end position="140"/>
    </location>
</feature>
<name>A0AAD7K036_9AGAR</name>
<accession>A0AAD7K036</accession>
<keyword evidence="4" id="KW-1185">Reference proteome</keyword>
<feature type="coiled-coil region" evidence="1">
    <location>
        <begin position="347"/>
        <end position="437"/>
    </location>
</feature>
<evidence type="ECO:0000256" key="1">
    <source>
        <dbReference type="SAM" id="Coils"/>
    </source>
</evidence>
<proteinExistence type="predicted"/>